<evidence type="ECO:0000313" key="4">
    <source>
        <dbReference type="EMBL" id="NYD87098.1"/>
    </source>
</evidence>
<organism evidence="4 5">
    <name type="scientific">Cellulomonas oligotrophica</name>
    <dbReference type="NCBI Taxonomy" id="931536"/>
    <lineage>
        <taxon>Bacteria</taxon>
        <taxon>Bacillati</taxon>
        <taxon>Actinomycetota</taxon>
        <taxon>Actinomycetes</taxon>
        <taxon>Micrococcales</taxon>
        <taxon>Cellulomonadaceae</taxon>
        <taxon>Cellulomonas</taxon>
    </lineage>
</organism>
<evidence type="ECO:0000313" key="3">
    <source>
        <dbReference type="EMBL" id="GIG32116.1"/>
    </source>
</evidence>
<dbReference type="Pfam" id="PF12713">
    <property type="entry name" value="DUF3806"/>
    <property type="match status" value="1"/>
</dbReference>
<keyword evidence="6" id="KW-1185">Reference proteome</keyword>
<comment type="caution">
    <text evidence="4">The sequence shown here is derived from an EMBL/GenBank/DDBJ whole genome shotgun (WGS) entry which is preliminary data.</text>
</comment>
<reference evidence="3 6" key="2">
    <citation type="submission" date="2021-01" db="EMBL/GenBank/DDBJ databases">
        <title>Whole genome shotgun sequence of Cellulomonas oligotrophica NBRC 109435.</title>
        <authorList>
            <person name="Komaki H."/>
            <person name="Tamura T."/>
        </authorList>
    </citation>
    <scope>NUCLEOTIDE SEQUENCE [LARGE SCALE GENOMIC DNA]</scope>
    <source>
        <strain evidence="3 6">NBRC 109435</strain>
    </source>
</reference>
<dbReference type="RefSeq" id="WP_140459559.1">
    <property type="nucleotide sequence ID" value="NZ_BAABFI010000009.1"/>
</dbReference>
<sequence length="225" mass="23538">MGVFEGKGEGDVVPRPHGPADGELLPDGPEGAAPSDEDAGAPVDGTDDDGTIVDGTDDDGASDDAAEPAGPAVPDANAAAEPVASPDWRTVEPLNAAEQVWLAQQRTLLHDLCDAPLDADAVAALFDRVHAQWSAADDRPDPEPLGKAFGVAMGDLIASHLPGLRWCVRSDQYGTDIVLVHDEPEVVVYPLAAVTQQWESAAPGWFAAHLERVERGVRDVLAPHA</sequence>
<dbReference type="EMBL" id="BONN01000003">
    <property type="protein sequence ID" value="GIG32116.1"/>
    <property type="molecule type" value="Genomic_DNA"/>
</dbReference>
<feature type="domain" description="DUF3806" evidence="2">
    <location>
        <begin position="147"/>
        <end position="206"/>
    </location>
</feature>
<evidence type="ECO:0000313" key="6">
    <source>
        <dbReference type="Proteomes" id="UP000618382"/>
    </source>
</evidence>
<accession>A0A7Y9FGU8</accession>
<reference evidence="4 5" key="1">
    <citation type="submission" date="2020-07" db="EMBL/GenBank/DDBJ databases">
        <title>Sequencing the genomes of 1000 actinobacteria strains.</title>
        <authorList>
            <person name="Klenk H.-P."/>
        </authorList>
    </citation>
    <scope>NUCLEOTIDE SEQUENCE [LARGE SCALE GENOMIC DNA]</scope>
    <source>
        <strain evidence="4 5">DSM 24482</strain>
    </source>
</reference>
<dbReference type="InterPro" id="IPR024266">
    <property type="entry name" value="DUF3806"/>
</dbReference>
<dbReference type="Proteomes" id="UP000577956">
    <property type="component" value="Unassembled WGS sequence"/>
</dbReference>
<name>A0A7Y9FGU8_9CELL</name>
<evidence type="ECO:0000256" key="1">
    <source>
        <dbReference type="SAM" id="MobiDB-lite"/>
    </source>
</evidence>
<gene>
    <name evidence="4" type="ORF">BKA21_002647</name>
    <name evidence="3" type="ORF">Col01nite_12750</name>
</gene>
<feature type="compositionally biased region" description="Low complexity" evidence="1">
    <location>
        <begin position="67"/>
        <end position="79"/>
    </location>
</feature>
<dbReference type="Proteomes" id="UP000618382">
    <property type="component" value="Unassembled WGS sequence"/>
</dbReference>
<evidence type="ECO:0000259" key="2">
    <source>
        <dbReference type="Pfam" id="PF12713"/>
    </source>
</evidence>
<protein>
    <recommendedName>
        <fullName evidence="2">DUF3806 domain-containing protein</fullName>
    </recommendedName>
</protein>
<dbReference type="AlphaFoldDB" id="A0A7Y9FGU8"/>
<feature type="region of interest" description="Disordered" evidence="1">
    <location>
        <begin position="1"/>
        <end position="79"/>
    </location>
</feature>
<proteinExistence type="predicted"/>
<feature type="compositionally biased region" description="Acidic residues" evidence="1">
    <location>
        <begin position="35"/>
        <end position="66"/>
    </location>
</feature>
<feature type="compositionally biased region" description="Basic and acidic residues" evidence="1">
    <location>
        <begin position="1"/>
        <end position="20"/>
    </location>
</feature>
<dbReference type="EMBL" id="JACCBK010000001">
    <property type="protein sequence ID" value="NYD87098.1"/>
    <property type="molecule type" value="Genomic_DNA"/>
</dbReference>
<evidence type="ECO:0000313" key="5">
    <source>
        <dbReference type="Proteomes" id="UP000577956"/>
    </source>
</evidence>